<dbReference type="AlphaFoldDB" id="A0A381TJ48"/>
<sequence>MTIRAMVCFQLLLFGGVASAQTLFNGTFPPQEFADRRASVMDAISDGVAILQGA</sequence>
<name>A0A381TJ48_9ZZZZ</name>
<feature type="non-terminal residue" evidence="1">
    <location>
        <position position="54"/>
    </location>
</feature>
<dbReference type="EMBL" id="UINC01004600">
    <property type="protein sequence ID" value="SVA15531.1"/>
    <property type="molecule type" value="Genomic_DNA"/>
</dbReference>
<organism evidence="1">
    <name type="scientific">marine metagenome</name>
    <dbReference type="NCBI Taxonomy" id="408172"/>
    <lineage>
        <taxon>unclassified sequences</taxon>
        <taxon>metagenomes</taxon>
        <taxon>ecological metagenomes</taxon>
    </lineage>
</organism>
<proteinExistence type="predicted"/>
<protein>
    <submittedName>
        <fullName evidence="1">Uncharacterized protein</fullName>
    </submittedName>
</protein>
<accession>A0A381TJ48</accession>
<evidence type="ECO:0000313" key="1">
    <source>
        <dbReference type="EMBL" id="SVA15531.1"/>
    </source>
</evidence>
<gene>
    <name evidence="1" type="ORF">METZ01_LOCUS68385</name>
</gene>
<reference evidence="1" key="1">
    <citation type="submission" date="2018-05" db="EMBL/GenBank/DDBJ databases">
        <authorList>
            <person name="Lanie J.A."/>
            <person name="Ng W.-L."/>
            <person name="Kazmierczak K.M."/>
            <person name="Andrzejewski T.M."/>
            <person name="Davidsen T.M."/>
            <person name="Wayne K.J."/>
            <person name="Tettelin H."/>
            <person name="Glass J.I."/>
            <person name="Rusch D."/>
            <person name="Podicherti R."/>
            <person name="Tsui H.-C.T."/>
            <person name="Winkler M.E."/>
        </authorList>
    </citation>
    <scope>NUCLEOTIDE SEQUENCE</scope>
</reference>